<protein>
    <recommendedName>
        <fullName evidence="2">Ams2/SPT21 N-terminal domain-containing protein</fullName>
    </recommendedName>
</protein>
<feature type="compositionally biased region" description="Polar residues" evidence="1">
    <location>
        <begin position="663"/>
        <end position="690"/>
    </location>
</feature>
<feature type="region of interest" description="Disordered" evidence="1">
    <location>
        <begin position="650"/>
        <end position="730"/>
    </location>
</feature>
<evidence type="ECO:0000256" key="1">
    <source>
        <dbReference type="SAM" id="MobiDB-lite"/>
    </source>
</evidence>
<feature type="domain" description="Ams2/SPT21 N-terminal" evidence="2">
    <location>
        <begin position="11"/>
        <end position="142"/>
    </location>
</feature>
<feature type="region of interest" description="Disordered" evidence="1">
    <location>
        <begin position="461"/>
        <end position="489"/>
    </location>
</feature>
<feature type="compositionally biased region" description="Low complexity" evidence="1">
    <location>
        <begin position="179"/>
        <end position="194"/>
    </location>
</feature>
<dbReference type="eggNOG" id="ENOG502S9RP">
    <property type="taxonomic scope" value="Eukaryota"/>
</dbReference>
<feature type="compositionally biased region" description="Polar residues" evidence="1">
    <location>
        <begin position="520"/>
        <end position="530"/>
    </location>
</feature>
<accession>A0A099P985</accession>
<dbReference type="VEuPathDB" id="FungiDB:C5L36_0A11270"/>
<name>A0A099P985_PICKU</name>
<dbReference type="AlphaFoldDB" id="A0A099P985"/>
<feature type="compositionally biased region" description="Polar residues" evidence="1">
    <location>
        <begin position="698"/>
        <end position="707"/>
    </location>
</feature>
<gene>
    <name evidence="3" type="ORF">JL09_g110</name>
</gene>
<feature type="compositionally biased region" description="Polar residues" evidence="1">
    <location>
        <begin position="373"/>
        <end position="382"/>
    </location>
</feature>
<feature type="region of interest" description="Disordered" evidence="1">
    <location>
        <begin position="512"/>
        <end position="536"/>
    </location>
</feature>
<dbReference type="InterPro" id="IPR057725">
    <property type="entry name" value="Ams2-SPT21_N"/>
</dbReference>
<dbReference type="Pfam" id="PF25823">
    <property type="entry name" value="Ams2-SPT21_N"/>
    <property type="match status" value="1"/>
</dbReference>
<dbReference type="Proteomes" id="UP000029867">
    <property type="component" value="Unassembled WGS sequence"/>
</dbReference>
<sequence>MNATGQALPVSRLVNLKLLYTFDDKNTFLARSSNPLLAKIISLPSQPPHNGAQVGVIGLRDCLDLLQLVSPEWFQKGMDYSIYFKDIVEVGEPYVGTGLCSRILSSKNSDIMITGRLSTGVINIYQSNTTSDTLDIRLRLSPICSISSVLPSNKRKLDSISDQVSSQSFSTCNNSNTHQPRQLPQQQPQQQQQQTRKKVKRQTANSKSSNKSKPELAFRTQSLPFITPDSLAHRIRIADSMISTRVDEEIDANGEPISSRFSNFRKIDANNMDNQPTKARKSTSFIESVVKIGDNAVVKSKKSNLKNLPTHECINCSITSNPPYKFYKEGIFQLGNAGYLCCSCNKYHMKNDVKALRERGELGVKGLLDGPYSKSTSNNSNIGRKKRSSNLNSSSSALMEHSSSSPIFLTSSPMTLQNRCTNSYKSKKQNTTSHVNKTKTIQEVNTLPGDFMDILKYGNALPNQNQSQNQRQRQGQSQSQSQSQSQIQVQICGSNMPSDQNHIEKLFKVPGNIQPGVASSKGQSKNNTPNDELYKDFDNIPVDATKLNTTLIPLDDDEKESFLSSNFNNDIQVPHPQQPNNGNINNTFFNSPSIQRIIESFSNEPSSPTKSNAEHWDYNFFEQNTSQYGVINNDNTECDDPEINRILSATNIEKYEITPRDPGTSNTQQNGDETSCRSHGSTPASESTNYVAKKTDTATDSLTNNNEHLLGGNSKEAIHPENKNMPSSPFFSFQADDVDRTTKSFDSNTLMNWDTKSSPITDQLTSCDPK</sequence>
<dbReference type="GO" id="GO:0030466">
    <property type="term" value="P:silent mating-type cassette heterochromatin formation"/>
    <property type="evidence" value="ECO:0007669"/>
    <property type="project" value="TreeGrafter"/>
</dbReference>
<feature type="compositionally biased region" description="Low complexity" evidence="1">
    <location>
        <begin position="464"/>
        <end position="489"/>
    </location>
</feature>
<dbReference type="GO" id="GO:0006357">
    <property type="term" value="P:regulation of transcription by RNA polymerase II"/>
    <property type="evidence" value="ECO:0007669"/>
    <property type="project" value="TreeGrafter"/>
</dbReference>
<organism evidence="3 4">
    <name type="scientific">Pichia kudriavzevii</name>
    <name type="common">Yeast</name>
    <name type="synonym">Issatchenkia orientalis</name>
    <dbReference type="NCBI Taxonomy" id="4909"/>
    <lineage>
        <taxon>Eukaryota</taxon>
        <taxon>Fungi</taxon>
        <taxon>Dikarya</taxon>
        <taxon>Ascomycota</taxon>
        <taxon>Saccharomycotina</taxon>
        <taxon>Pichiomycetes</taxon>
        <taxon>Pichiales</taxon>
        <taxon>Pichiaceae</taxon>
        <taxon>Pichia</taxon>
    </lineage>
</organism>
<proteinExistence type="predicted"/>
<feature type="region of interest" description="Disordered" evidence="1">
    <location>
        <begin position="167"/>
        <end position="220"/>
    </location>
</feature>
<evidence type="ECO:0000313" key="3">
    <source>
        <dbReference type="EMBL" id="KGK40842.1"/>
    </source>
</evidence>
<dbReference type="PANTHER" id="PTHR39147">
    <property type="entry name" value="PROTEIN SPT21"/>
    <property type="match status" value="1"/>
</dbReference>
<dbReference type="HOGENOM" id="CLU_427643_0_0_1"/>
<comment type="caution">
    <text evidence="3">The sequence shown here is derived from an EMBL/GenBank/DDBJ whole genome shotgun (WGS) entry which is preliminary data.</text>
</comment>
<dbReference type="InterPro" id="IPR042403">
    <property type="entry name" value="Spt21/Ams2"/>
</dbReference>
<dbReference type="PANTHER" id="PTHR39147:SF1">
    <property type="entry name" value="PROTEIN SPT21"/>
    <property type="match status" value="1"/>
</dbReference>
<evidence type="ECO:0000313" key="4">
    <source>
        <dbReference type="Proteomes" id="UP000029867"/>
    </source>
</evidence>
<dbReference type="EMBL" id="JQFK01000001">
    <property type="protein sequence ID" value="KGK40842.1"/>
    <property type="molecule type" value="Genomic_DNA"/>
</dbReference>
<reference evidence="4" key="1">
    <citation type="journal article" date="2014" name="Microb. Cell Fact.">
        <title>Exploiting Issatchenkia orientalis SD108 for succinic acid production.</title>
        <authorList>
            <person name="Xiao H."/>
            <person name="Shao Z."/>
            <person name="Jiang Y."/>
            <person name="Dole S."/>
            <person name="Zhao H."/>
        </authorList>
    </citation>
    <scope>NUCLEOTIDE SEQUENCE [LARGE SCALE GENOMIC DNA]</scope>
    <source>
        <strain evidence="4">SD108</strain>
    </source>
</reference>
<dbReference type="GO" id="GO:0000183">
    <property type="term" value="P:rDNA heterochromatin formation"/>
    <property type="evidence" value="ECO:0007669"/>
    <property type="project" value="TreeGrafter"/>
</dbReference>
<feature type="compositionally biased region" description="Low complexity" evidence="1">
    <location>
        <begin position="389"/>
        <end position="411"/>
    </location>
</feature>
<evidence type="ECO:0000259" key="2">
    <source>
        <dbReference type="Pfam" id="PF25823"/>
    </source>
</evidence>
<feature type="region of interest" description="Disordered" evidence="1">
    <location>
        <begin position="367"/>
        <end position="411"/>
    </location>
</feature>